<evidence type="ECO:0000313" key="1">
    <source>
        <dbReference type="EMBL" id="QHT98977.1"/>
    </source>
</evidence>
<dbReference type="AlphaFoldDB" id="A0A6C0J4U4"/>
<organism evidence="1">
    <name type="scientific">viral metagenome</name>
    <dbReference type="NCBI Taxonomy" id="1070528"/>
    <lineage>
        <taxon>unclassified sequences</taxon>
        <taxon>metagenomes</taxon>
        <taxon>organismal metagenomes</taxon>
    </lineage>
</organism>
<protein>
    <submittedName>
        <fullName evidence="1">Uncharacterized protein</fullName>
    </submittedName>
</protein>
<reference evidence="1" key="1">
    <citation type="journal article" date="2020" name="Nature">
        <title>Giant virus diversity and host interactions through global metagenomics.</title>
        <authorList>
            <person name="Schulz F."/>
            <person name="Roux S."/>
            <person name="Paez-Espino D."/>
            <person name="Jungbluth S."/>
            <person name="Walsh D.A."/>
            <person name="Denef V.J."/>
            <person name="McMahon K.D."/>
            <person name="Konstantinidis K.T."/>
            <person name="Eloe-Fadrosh E.A."/>
            <person name="Kyrpides N.C."/>
            <person name="Woyke T."/>
        </authorList>
    </citation>
    <scope>NUCLEOTIDE SEQUENCE</scope>
    <source>
        <strain evidence="1">GVMAG-M-3300025695-21</strain>
    </source>
</reference>
<proteinExistence type="predicted"/>
<dbReference type="EMBL" id="MN740299">
    <property type="protein sequence ID" value="QHT98977.1"/>
    <property type="molecule type" value="Genomic_DNA"/>
</dbReference>
<accession>A0A6C0J4U4</accession>
<name>A0A6C0J4U4_9ZZZZ</name>
<sequence length="125" mass="14956">MNNIIEYFKSIFLMKRCQICKKNKRKIMNIPVYCDILTLENEHNTTLDYMDCCKNCIYELHKKEMIMISYRMCIKNTILENITKDDLSLNSKNNLSKMQDIIIEENKYKRCLYNFTHPATIIAPV</sequence>